<dbReference type="RefSeq" id="WP_058939515.1">
    <property type="nucleotide sequence ID" value="NZ_LLYW01000035.1"/>
</dbReference>
<feature type="transmembrane region" description="Helical" evidence="1">
    <location>
        <begin position="299"/>
        <end position="320"/>
    </location>
</feature>
<dbReference type="NCBIfam" id="NF005097">
    <property type="entry name" value="PRK06525.1"/>
    <property type="match status" value="1"/>
</dbReference>
<dbReference type="Proteomes" id="UP000053462">
    <property type="component" value="Unassembled WGS sequence"/>
</dbReference>
<dbReference type="InterPro" id="IPR001750">
    <property type="entry name" value="ND/Mrp_TM"/>
</dbReference>
<evidence type="ECO:0000259" key="2">
    <source>
        <dbReference type="Pfam" id="PF00361"/>
    </source>
</evidence>
<evidence type="ECO:0000313" key="4">
    <source>
        <dbReference type="Proteomes" id="UP000053462"/>
    </source>
</evidence>
<feature type="transmembrane region" description="Helical" evidence="1">
    <location>
        <begin position="332"/>
        <end position="353"/>
    </location>
</feature>
<feature type="transmembrane region" description="Helical" evidence="1">
    <location>
        <begin position="138"/>
        <end position="157"/>
    </location>
</feature>
<gene>
    <name evidence="3" type="ORF">APY94_10140</name>
</gene>
<proteinExistence type="predicted"/>
<organism evidence="3 4">
    <name type="scientific">Thermococcus celericrescens</name>
    <dbReference type="NCBI Taxonomy" id="227598"/>
    <lineage>
        <taxon>Archaea</taxon>
        <taxon>Methanobacteriati</taxon>
        <taxon>Methanobacteriota</taxon>
        <taxon>Thermococci</taxon>
        <taxon>Thermococcales</taxon>
        <taxon>Thermococcaceae</taxon>
        <taxon>Thermococcus</taxon>
    </lineage>
</organism>
<dbReference type="PANTHER" id="PTHR43373:SF1">
    <property type="entry name" value="NA(+)_H(+) ANTIPORTER SUBUNIT A"/>
    <property type="match status" value="1"/>
</dbReference>
<comment type="caution">
    <text evidence="3">The sequence shown here is derived from an EMBL/GenBank/DDBJ whole genome shotgun (WGS) entry which is preliminary data.</text>
</comment>
<keyword evidence="1" id="KW-1133">Transmembrane helix</keyword>
<feature type="transmembrane region" description="Helical" evidence="1">
    <location>
        <begin position="169"/>
        <end position="188"/>
    </location>
</feature>
<dbReference type="PRINTS" id="PR01434">
    <property type="entry name" value="NADHDHGNASE5"/>
</dbReference>
<feature type="transmembrane region" description="Helical" evidence="1">
    <location>
        <begin position="242"/>
        <end position="258"/>
    </location>
</feature>
<dbReference type="EMBL" id="LLYW01000035">
    <property type="protein sequence ID" value="KUH32434.1"/>
    <property type="molecule type" value="Genomic_DNA"/>
</dbReference>
<dbReference type="STRING" id="227598.APY94_10140"/>
<feature type="transmembrane region" description="Helical" evidence="1">
    <location>
        <begin position="408"/>
        <end position="428"/>
    </location>
</feature>
<name>A0A100XWE7_9EURY</name>
<evidence type="ECO:0000256" key="1">
    <source>
        <dbReference type="SAM" id="Phobius"/>
    </source>
</evidence>
<feature type="transmembrane region" description="Helical" evidence="1">
    <location>
        <begin position="208"/>
        <end position="230"/>
    </location>
</feature>
<evidence type="ECO:0000313" key="3">
    <source>
        <dbReference type="EMBL" id="KUH32434.1"/>
    </source>
</evidence>
<feature type="transmembrane region" description="Helical" evidence="1">
    <location>
        <begin position="374"/>
        <end position="396"/>
    </location>
</feature>
<dbReference type="OrthoDB" id="371891at2157"/>
<dbReference type="PANTHER" id="PTHR43373">
    <property type="entry name" value="NA(+)/H(+) ANTIPORTER SUBUNIT"/>
    <property type="match status" value="1"/>
</dbReference>
<dbReference type="AlphaFoldDB" id="A0A100XWE7"/>
<dbReference type="Pfam" id="PF00361">
    <property type="entry name" value="Proton_antipo_M"/>
    <property type="match status" value="1"/>
</dbReference>
<keyword evidence="1" id="KW-0472">Membrane</keyword>
<reference evidence="3 4" key="1">
    <citation type="submission" date="2015-10" db="EMBL/GenBank/DDBJ databases">
        <title>Draft genome sequence of Thermococcus celericrescens strain DSM 17994.</title>
        <authorList>
            <person name="Hong S.-J."/>
            <person name="Park C.-E."/>
            <person name="Shin J.-H."/>
        </authorList>
    </citation>
    <scope>NUCLEOTIDE SEQUENCE [LARGE SCALE GENOMIC DNA]</scope>
    <source>
        <strain evidence="3 4">DSM 17994</strain>
    </source>
</reference>
<feature type="transmembrane region" description="Helical" evidence="1">
    <location>
        <begin position="115"/>
        <end position="132"/>
    </location>
</feature>
<accession>A0A100XWE7</accession>
<feature type="domain" description="NADH:quinone oxidoreductase/Mrp antiporter transmembrane" evidence="2">
    <location>
        <begin position="133"/>
        <end position="404"/>
    </location>
</feature>
<feature type="transmembrane region" description="Helical" evidence="1">
    <location>
        <begin position="29"/>
        <end position="49"/>
    </location>
</feature>
<feature type="transmembrane region" description="Helical" evidence="1">
    <location>
        <begin position="69"/>
        <end position="94"/>
    </location>
</feature>
<feature type="transmembrane region" description="Helical" evidence="1">
    <location>
        <begin position="270"/>
        <end position="287"/>
    </location>
</feature>
<keyword evidence="1" id="KW-0812">Transmembrane</keyword>
<sequence>MIALVLSSIALAYLGVVCFVLDDRRADTVMLPLLWLSSLIQVLVATVFYRSPDPIHAVFLDMNGFGEVYGLRVDGTSVFTAFVVSTAGAVFLTYAVRYMDEKNVGHPHRGQKGRFYGWMMLFLGSTLAFIYSSTVLQMLIFFELMSLACWGVVGFYGSKRAERAALKALLIPNFGAIIGFYTAVAYGIKYGDLGLDFLGALPEREKMILFLCFMVAAFTKSAQFPLYSWIPDAMEAPTPASAFLHGAAMVEMGVYLLIRVVRFMEPPVTVFYPMALILVATLTVAMLQYPRQSDAKKLLAYSTIAECAIMYTGVAIAILGNPLGIKAALFQLMNHAYLKGLAFLTAGSFTYYYGTLDMGRIKGLKETPLLAYSWSFSLLGLAGLPPFGVFFSKLYIYLNAGKMYDVPLGILLLLVVLADSVVLLYSALRNINSMIFSEGEPRRVDGIVSGALCSLILLSLTSAFIGYALLGVVQ</sequence>
<feature type="transmembrane region" description="Helical" evidence="1">
    <location>
        <begin position="448"/>
        <end position="470"/>
    </location>
</feature>
<dbReference type="InterPro" id="IPR050616">
    <property type="entry name" value="CPA3_Na-H_Antiporter_A"/>
</dbReference>
<feature type="transmembrane region" description="Helical" evidence="1">
    <location>
        <begin position="6"/>
        <end position="22"/>
    </location>
</feature>
<protein>
    <submittedName>
        <fullName evidence="3">Hydantoin racemase</fullName>
    </submittedName>
</protein>
<keyword evidence="4" id="KW-1185">Reference proteome</keyword>